<feature type="region of interest" description="Disordered" evidence="1">
    <location>
        <begin position="220"/>
        <end position="240"/>
    </location>
</feature>
<dbReference type="AlphaFoldDB" id="A0A7S0ZZR1"/>
<protein>
    <submittedName>
        <fullName evidence="2">Uncharacterized protein</fullName>
    </submittedName>
</protein>
<accession>A0A7S0ZZR1</accession>
<evidence type="ECO:0000313" key="2">
    <source>
        <dbReference type="EMBL" id="CAD8837518.1"/>
    </source>
</evidence>
<sequence length="240" mass="26158">MMGTGVVAAFGARRHEGQPVNGSPDALMGTGIIAPFGARPREPQRDTPDPLMGTINFAQQHTSASVTGTGTVALVGGSTSQPTDVSSRPLRVVDPLARLRQKQREPNRPKEVALENPNFPALRPGMVIRGKTIFHGSEPLGDRGFTADDYQPATNKGRAPIVRTANYGNNIEGGHLCRDRHMVDGVVRLPYGQKGLWETRRASREGKLVEAERAVERNEYYQRGQERREAEVGAEARSKA</sequence>
<dbReference type="EMBL" id="HBFQ01017063">
    <property type="protein sequence ID" value="CAD8837518.1"/>
    <property type="molecule type" value="Transcribed_RNA"/>
</dbReference>
<reference evidence="2" key="1">
    <citation type="submission" date="2021-01" db="EMBL/GenBank/DDBJ databases">
        <authorList>
            <person name="Corre E."/>
            <person name="Pelletier E."/>
            <person name="Niang G."/>
            <person name="Scheremetjew M."/>
            <person name="Finn R."/>
            <person name="Kale V."/>
            <person name="Holt S."/>
            <person name="Cochrane G."/>
            <person name="Meng A."/>
            <person name="Brown T."/>
            <person name="Cohen L."/>
        </authorList>
    </citation>
    <scope>NUCLEOTIDE SEQUENCE</scope>
</reference>
<proteinExistence type="predicted"/>
<evidence type="ECO:0000256" key="1">
    <source>
        <dbReference type="SAM" id="MobiDB-lite"/>
    </source>
</evidence>
<gene>
    <name evidence="2" type="ORF">NSCI0253_LOCUS11866</name>
</gene>
<name>A0A7S0ZZR1_NOCSC</name>
<organism evidence="2">
    <name type="scientific">Noctiluca scintillans</name>
    <name type="common">Sea sparkle</name>
    <name type="synonym">Red tide dinoflagellate</name>
    <dbReference type="NCBI Taxonomy" id="2966"/>
    <lineage>
        <taxon>Eukaryota</taxon>
        <taxon>Sar</taxon>
        <taxon>Alveolata</taxon>
        <taxon>Dinophyceae</taxon>
        <taxon>Noctilucales</taxon>
        <taxon>Noctilucaceae</taxon>
        <taxon>Noctiluca</taxon>
    </lineage>
</organism>